<evidence type="ECO:0000256" key="2">
    <source>
        <dbReference type="ARBA" id="ARBA00022516"/>
    </source>
</evidence>
<keyword evidence="3 10" id="KW-0808">Transferase</keyword>
<evidence type="ECO:0000256" key="3">
    <source>
        <dbReference type="ARBA" id="ARBA00022679"/>
    </source>
</evidence>
<protein>
    <recommendedName>
        <fullName evidence="10">Elongation of very long chain fatty acids protein</fullName>
        <ecNumber evidence="10">2.3.1.199</ecNumber>
    </recommendedName>
    <alternativeName>
        <fullName evidence="10">Very-long-chain 3-oxoacyl-CoA synthase</fullName>
    </alternativeName>
</protein>
<dbReference type="PANTHER" id="PTHR11157:SF17">
    <property type="entry name" value="ELONGATION OF VERY LONG CHAIN FATTY ACIDS PROTEIN 6"/>
    <property type="match status" value="1"/>
</dbReference>
<proteinExistence type="inferred from homology"/>
<dbReference type="AlphaFoldDB" id="A0A7R9PYV4"/>
<keyword evidence="2 10" id="KW-0444">Lipid biosynthesis</keyword>
<evidence type="ECO:0000256" key="7">
    <source>
        <dbReference type="ARBA" id="ARBA00023098"/>
    </source>
</evidence>
<evidence type="ECO:0000256" key="8">
    <source>
        <dbReference type="ARBA" id="ARBA00023136"/>
    </source>
</evidence>
<feature type="transmembrane region" description="Helical" evidence="10">
    <location>
        <begin position="170"/>
        <end position="193"/>
    </location>
</feature>
<dbReference type="Proteomes" id="UP000759131">
    <property type="component" value="Unassembled WGS sequence"/>
</dbReference>
<keyword evidence="12" id="KW-1185">Reference proteome</keyword>
<comment type="similarity">
    <text evidence="10">Belongs to the ELO family.</text>
</comment>
<evidence type="ECO:0000256" key="6">
    <source>
        <dbReference type="ARBA" id="ARBA00022989"/>
    </source>
</evidence>
<keyword evidence="5 10" id="KW-0276">Fatty acid metabolism</keyword>
<dbReference type="EMBL" id="OC858073">
    <property type="protein sequence ID" value="CAD7626004.1"/>
    <property type="molecule type" value="Genomic_DNA"/>
</dbReference>
<reference evidence="11" key="1">
    <citation type="submission" date="2020-11" db="EMBL/GenBank/DDBJ databases">
        <authorList>
            <person name="Tran Van P."/>
        </authorList>
    </citation>
    <scope>NUCLEOTIDE SEQUENCE</scope>
</reference>
<evidence type="ECO:0000256" key="10">
    <source>
        <dbReference type="RuleBase" id="RU361115"/>
    </source>
</evidence>
<evidence type="ECO:0000256" key="1">
    <source>
        <dbReference type="ARBA" id="ARBA00004141"/>
    </source>
</evidence>
<accession>A0A7R9PYV4</accession>
<dbReference type="EC" id="2.3.1.199" evidence="10"/>
<dbReference type="EMBL" id="CAJPIZ010003498">
    <property type="protein sequence ID" value="CAG2106434.1"/>
    <property type="molecule type" value="Genomic_DNA"/>
</dbReference>
<dbReference type="Pfam" id="PF01151">
    <property type="entry name" value="ELO"/>
    <property type="match status" value="1"/>
</dbReference>
<dbReference type="GO" id="GO:0034625">
    <property type="term" value="P:fatty acid elongation, monounsaturated fatty acid"/>
    <property type="evidence" value="ECO:0007669"/>
    <property type="project" value="TreeGrafter"/>
</dbReference>
<feature type="transmembrane region" description="Helical" evidence="10">
    <location>
        <begin position="87"/>
        <end position="108"/>
    </location>
</feature>
<dbReference type="GO" id="GO:0005789">
    <property type="term" value="C:endoplasmic reticulum membrane"/>
    <property type="evidence" value="ECO:0007669"/>
    <property type="project" value="TreeGrafter"/>
</dbReference>
<keyword evidence="4 10" id="KW-0812">Transmembrane</keyword>
<dbReference type="GO" id="GO:0034626">
    <property type="term" value="P:fatty acid elongation, polyunsaturated fatty acid"/>
    <property type="evidence" value="ECO:0007669"/>
    <property type="project" value="TreeGrafter"/>
</dbReference>
<dbReference type="GO" id="GO:0009922">
    <property type="term" value="F:fatty acid elongase activity"/>
    <property type="evidence" value="ECO:0007669"/>
    <property type="project" value="UniProtKB-EC"/>
</dbReference>
<evidence type="ECO:0000313" key="12">
    <source>
        <dbReference type="Proteomes" id="UP000759131"/>
    </source>
</evidence>
<dbReference type="GO" id="GO:0030148">
    <property type="term" value="P:sphingolipid biosynthetic process"/>
    <property type="evidence" value="ECO:0007669"/>
    <property type="project" value="TreeGrafter"/>
</dbReference>
<organism evidence="11">
    <name type="scientific">Medioppia subpectinata</name>
    <dbReference type="NCBI Taxonomy" id="1979941"/>
    <lineage>
        <taxon>Eukaryota</taxon>
        <taxon>Metazoa</taxon>
        <taxon>Ecdysozoa</taxon>
        <taxon>Arthropoda</taxon>
        <taxon>Chelicerata</taxon>
        <taxon>Arachnida</taxon>
        <taxon>Acari</taxon>
        <taxon>Acariformes</taxon>
        <taxon>Sarcoptiformes</taxon>
        <taxon>Oribatida</taxon>
        <taxon>Brachypylina</taxon>
        <taxon>Oppioidea</taxon>
        <taxon>Oppiidae</taxon>
        <taxon>Medioppia</taxon>
    </lineage>
</organism>
<dbReference type="OrthoDB" id="6501033at2759"/>
<keyword evidence="9 10" id="KW-0275">Fatty acid biosynthesis</keyword>
<evidence type="ECO:0000313" key="11">
    <source>
        <dbReference type="EMBL" id="CAD7626004.1"/>
    </source>
</evidence>
<dbReference type="InterPro" id="IPR002076">
    <property type="entry name" value="ELO_fam"/>
</dbReference>
<comment type="caution">
    <text evidence="10">Lacks conserved residue(s) required for the propagation of feature annotation.</text>
</comment>
<comment type="subcellular location">
    <subcellularLocation>
        <location evidence="1">Membrane</location>
        <topology evidence="1">Multi-pass membrane protein</topology>
    </subcellularLocation>
</comment>
<evidence type="ECO:0000256" key="5">
    <source>
        <dbReference type="ARBA" id="ARBA00022832"/>
    </source>
</evidence>
<feature type="transmembrane region" description="Helical" evidence="10">
    <location>
        <begin position="213"/>
        <end position="232"/>
    </location>
</feature>
<keyword evidence="7 10" id="KW-0443">Lipid metabolism</keyword>
<dbReference type="GO" id="GO:0019367">
    <property type="term" value="P:fatty acid elongation, saturated fatty acid"/>
    <property type="evidence" value="ECO:0007669"/>
    <property type="project" value="TreeGrafter"/>
</dbReference>
<evidence type="ECO:0000256" key="4">
    <source>
        <dbReference type="ARBA" id="ARBA00022692"/>
    </source>
</evidence>
<dbReference type="PANTHER" id="PTHR11157">
    <property type="entry name" value="FATTY ACID ACYL TRANSFERASE-RELATED"/>
    <property type="match status" value="1"/>
</dbReference>
<feature type="transmembrane region" description="Helical" evidence="10">
    <location>
        <begin position="138"/>
        <end position="158"/>
    </location>
</feature>
<gene>
    <name evidence="11" type="ORF">OSB1V03_LOCUS6437</name>
</gene>
<comment type="catalytic activity">
    <reaction evidence="10">
        <text>a very-long-chain acyl-CoA + malonyl-CoA + H(+) = a very-long-chain 3-oxoacyl-CoA + CO2 + CoA</text>
        <dbReference type="Rhea" id="RHEA:32727"/>
        <dbReference type="ChEBI" id="CHEBI:15378"/>
        <dbReference type="ChEBI" id="CHEBI:16526"/>
        <dbReference type="ChEBI" id="CHEBI:57287"/>
        <dbReference type="ChEBI" id="CHEBI:57384"/>
        <dbReference type="ChEBI" id="CHEBI:90725"/>
        <dbReference type="ChEBI" id="CHEBI:90736"/>
        <dbReference type="EC" id="2.3.1.199"/>
    </reaction>
</comment>
<keyword evidence="6 10" id="KW-1133">Transmembrane helix</keyword>
<keyword evidence="8 10" id="KW-0472">Membrane</keyword>
<sequence>MNKDIRYNHCNIISNNVSKIHDKWLTDWSQYPGFPYIPVLTEWEHWVLNNVDMDYIHEFWFWHLYCTKGFMATICQSDYYPDIRVLLWYYLFVLSKVPELIDTMFIVLRGSKLINLHWIHHCLTLVYSWYSIGDQPATTQWMITMNYGVHSLMYTYYACMACGWRLSRRLSVCITSLQVVQMMAGFYINYVAMNRKLNGQPCDLSLHVAKTGVTLYALFLVLFMNFFVKSYLLKPLSVKPTRVKRD</sequence>
<name>A0A7R9PYV4_9ACAR</name>
<evidence type="ECO:0000256" key="9">
    <source>
        <dbReference type="ARBA" id="ARBA00023160"/>
    </source>
</evidence>
<dbReference type="GO" id="GO:0042761">
    <property type="term" value="P:very long-chain fatty acid biosynthetic process"/>
    <property type="evidence" value="ECO:0007669"/>
    <property type="project" value="TreeGrafter"/>
</dbReference>